<dbReference type="EMBL" id="BLPF01000001">
    <property type="protein sequence ID" value="GFJ78310.1"/>
    <property type="molecule type" value="Genomic_DNA"/>
</dbReference>
<evidence type="ECO:0000313" key="1">
    <source>
        <dbReference type="EMBL" id="GFJ78310.1"/>
    </source>
</evidence>
<name>A0A6V8K444_9ACTN</name>
<reference evidence="1 2" key="2">
    <citation type="submission" date="2020-03" db="EMBL/GenBank/DDBJ databases">
        <authorList>
            <person name="Ichikawa N."/>
            <person name="Kimura A."/>
            <person name="Kitahashi Y."/>
            <person name="Uohara A."/>
        </authorList>
    </citation>
    <scope>NUCLEOTIDE SEQUENCE [LARGE SCALE GENOMIC DNA]</scope>
    <source>
        <strain evidence="1 2">NBRC 108639</strain>
    </source>
</reference>
<evidence type="ECO:0000313" key="2">
    <source>
        <dbReference type="Proteomes" id="UP000482800"/>
    </source>
</evidence>
<proteinExistence type="predicted"/>
<sequence>MDDDDRIARQLHERRDPGAKAYPVANSDDAEVQLRRIVRENHPGWDMPVPPPIYTAAELRDLTDARKGEAGFVPDVGDEVIVTAGTIQRSNGAAWKGDRGTVINKNGDGHQVRFGSLILDNIKDNEITNA</sequence>
<dbReference type="RefSeq" id="WP_173056115.1">
    <property type="nucleotide sequence ID" value="NZ_BAABGO010000037.1"/>
</dbReference>
<accession>A0A6V8K444</accession>
<keyword evidence="2" id="KW-1185">Reference proteome</keyword>
<reference evidence="1 2" key="1">
    <citation type="submission" date="2020-03" db="EMBL/GenBank/DDBJ databases">
        <title>Whole genome shotgun sequence of Phytohabitans houttuyneae NBRC 108639.</title>
        <authorList>
            <person name="Komaki H."/>
            <person name="Tamura T."/>
        </authorList>
    </citation>
    <scope>NUCLEOTIDE SEQUENCE [LARGE SCALE GENOMIC DNA]</scope>
    <source>
        <strain evidence="1 2">NBRC 108639</strain>
    </source>
</reference>
<protein>
    <submittedName>
        <fullName evidence="1">Uncharacterized protein</fullName>
    </submittedName>
</protein>
<dbReference type="AlphaFoldDB" id="A0A6V8K444"/>
<gene>
    <name evidence="1" type="ORF">Phou_024900</name>
</gene>
<organism evidence="1 2">
    <name type="scientific">Phytohabitans houttuyneae</name>
    <dbReference type="NCBI Taxonomy" id="1076126"/>
    <lineage>
        <taxon>Bacteria</taxon>
        <taxon>Bacillati</taxon>
        <taxon>Actinomycetota</taxon>
        <taxon>Actinomycetes</taxon>
        <taxon>Micromonosporales</taxon>
        <taxon>Micromonosporaceae</taxon>
    </lineage>
</organism>
<dbReference type="Proteomes" id="UP000482800">
    <property type="component" value="Unassembled WGS sequence"/>
</dbReference>
<comment type="caution">
    <text evidence="1">The sequence shown here is derived from an EMBL/GenBank/DDBJ whole genome shotgun (WGS) entry which is preliminary data.</text>
</comment>